<proteinExistence type="inferred from homology"/>
<dbReference type="Gene3D" id="1.20.1110.10">
    <property type="entry name" value="Calcium-transporting ATPase, transmembrane domain"/>
    <property type="match status" value="2"/>
</dbReference>
<keyword evidence="7" id="KW-1278">Translocase</keyword>
<evidence type="ECO:0000256" key="8">
    <source>
        <dbReference type="ARBA" id="ARBA00022989"/>
    </source>
</evidence>
<feature type="transmembrane region" description="Helical" evidence="10">
    <location>
        <begin position="81"/>
        <end position="100"/>
    </location>
</feature>
<dbReference type="SUPFAM" id="SSF56784">
    <property type="entry name" value="HAD-like"/>
    <property type="match status" value="1"/>
</dbReference>
<dbReference type="PANTHER" id="PTHR43294:SF21">
    <property type="entry name" value="CATION TRANSPORTING ATPASE"/>
    <property type="match status" value="1"/>
</dbReference>
<evidence type="ECO:0000256" key="10">
    <source>
        <dbReference type="SAM" id="Phobius"/>
    </source>
</evidence>
<keyword evidence="3" id="KW-1003">Cell membrane</keyword>
<dbReference type="Gene3D" id="2.70.150.10">
    <property type="entry name" value="Calcium-transporting ATPase, cytoplasmic transduction domain A"/>
    <property type="match status" value="1"/>
</dbReference>
<feature type="transmembrane region" description="Helical" evidence="10">
    <location>
        <begin position="57"/>
        <end position="75"/>
    </location>
</feature>
<keyword evidence="9 10" id="KW-0472">Membrane</keyword>
<evidence type="ECO:0000313" key="13">
    <source>
        <dbReference type="Proteomes" id="UP001597112"/>
    </source>
</evidence>
<accession>A0ABW3K0D9</accession>
<comment type="caution">
    <text evidence="12">The sequence shown here is derived from an EMBL/GenBank/DDBJ whole genome shotgun (WGS) entry which is preliminary data.</text>
</comment>
<dbReference type="InterPro" id="IPR023298">
    <property type="entry name" value="ATPase_P-typ_TM_dom_sf"/>
</dbReference>
<dbReference type="Pfam" id="PF13246">
    <property type="entry name" value="Cation_ATPase"/>
    <property type="match status" value="1"/>
</dbReference>
<evidence type="ECO:0000256" key="4">
    <source>
        <dbReference type="ARBA" id="ARBA00022692"/>
    </source>
</evidence>
<dbReference type="RefSeq" id="WP_377577928.1">
    <property type="nucleotide sequence ID" value="NZ_JBHTKA010000001.1"/>
</dbReference>
<dbReference type="NCBIfam" id="TIGR01494">
    <property type="entry name" value="ATPase_P-type"/>
    <property type="match status" value="3"/>
</dbReference>
<dbReference type="InterPro" id="IPR018303">
    <property type="entry name" value="ATPase_P-typ_P_site"/>
</dbReference>
<dbReference type="PRINTS" id="PR00119">
    <property type="entry name" value="CATATPASE"/>
</dbReference>
<dbReference type="SUPFAM" id="SSF81653">
    <property type="entry name" value="Calcium ATPase, transduction domain A"/>
    <property type="match status" value="1"/>
</dbReference>
<dbReference type="SUPFAM" id="SSF81665">
    <property type="entry name" value="Calcium ATPase, transmembrane domain M"/>
    <property type="match status" value="1"/>
</dbReference>
<evidence type="ECO:0000256" key="2">
    <source>
        <dbReference type="ARBA" id="ARBA00005675"/>
    </source>
</evidence>
<feature type="transmembrane region" description="Helical" evidence="10">
    <location>
        <begin position="658"/>
        <end position="679"/>
    </location>
</feature>
<name>A0ABW3K0D9_9BACT</name>
<keyword evidence="8 10" id="KW-1133">Transmembrane helix</keyword>
<evidence type="ECO:0000256" key="5">
    <source>
        <dbReference type="ARBA" id="ARBA00022741"/>
    </source>
</evidence>
<protein>
    <submittedName>
        <fullName evidence="12">Cation-translocating P-type ATPase</fullName>
    </submittedName>
</protein>
<keyword evidence="4 10" id="KW-0812">Transmembrane</keyword>
<feature type="transmembrane region" description="Helical" evidence="10">
    <location>
        <begin position="767"/>
        <end position="784"/>
    </location>
</feature>
<dbReference type="EMBL" id="JBHTKA010000001">
    <property type="protein sequence ID" value="MFD0999455.1"/>
    <property type="molecule type" value="Genomic_DNA"/>
</dbReference>
<dbReference type="Pfam" id="PF00689">
    <property type="entry name" value="Cation_ATPase_C"/>
    <property type="match status" value="1"/>
</dbReference>
<dbReference type="Proteomes" id="UP001597112">
    <property type="component" value="Unassembled WGS sequence"/>
</dbReference>
<evidence type="ECO:0000313" key="12">
    <source>
        <dbReference type="EMBL" id="MFD0999455.1"/>
    </source>
</evidence>
<dbReference type="InterPro" id="IPR004014">
    <property type="entry name" value="ATPase_P-typ_cation-transptr_N"/>
</dbReference>
<dbReference type="SFLD" id="SFLDF00027">
    <property type="entry name" value="p-type_atpase"/>
    <property type="match status" value="1"/>
</dbReference>
<evidence type="ECO:0000256" key="9">
    <source>
        <dbReference type="ARBA" id="ARBA00023136"/>
    </source>
</evidence>
<dbReference type="PANTHER" id="PTHR43294">
    <property type="entry name" value="SODIUM/POTASSIUM-TRANSPORTING ATPASE SUBUNIT ALPHA"/>
    <property type="match status" value="1"/>
</dbReference>
<keyword evidence="13" id="KW-1185">Reference proteome</keyword>
<evidence type="ECO:0000256" key="6">
    <source>
        <dbReference type="ARBA" id="ARBA00022840"/>
    </source>
</evidence>
<keyword evidence="5" id="KW-0547">Nucleotide-binding</keyword>
<feature type="transmembrane region" description="Helical" evidence="10">
    <location>
        <begin position="275"/>
        <end position="295"/>
    </location>
</feature>
<dbReference type="SUPFAM" id="SSF81660">
    <property type="entry name" value="Metal cation-transporting ATPase, ATP-binding domain N"/>
    <property type="match status" value="1"/>
</dbReference>
<feature type="transmembrane region" description="Helical" evidence="10">
    <location>
        <begin position="804"/>
        <end position="822"/>
    </location>
</feature>
<feature type="transmembrane region" description="Helical" evidence="10">
    <location>
        <begin position="735"/>
        <end position="755"/>
    </location>
</feature>
<gene>
    <name evidence="12" type="ORF">ACFQ21_09060</name>
</gene>
<feature type="domain" description="Cation-transporting P-type ATPase N-terminal" evidence="11">
    <location>
        <begin position="3"/>
        <end position="77"/>
    </location>
</feature>
<dbReference type="InterPro" id="IPR001757">
    <property type="entry name" value="P_typ_ATPase"/>
</dbReference>
<dbReference type="InterPro" id="IPR036412">
    <property type="entry name" value="HAD-like_sf"/>
</dbReference>
<dbReference type="SMART" id="SM00831">
    <property type="entry name" value="Cation_ATPase_N"/>
    <property type="match status" value="1"/>
</dbReference>
<dbReference type="InterPro" id="IPR059000">
    <property type="entry name" value="ATPase_P-type_domA"/>
</dbReference>
<dbReference type="PRINTS" id="PR00120">
    <property type="entry name" value="HATPASE"/>
</dbReference>
<dbReference type="InterPro" id="IPR050510">
    <property type="entry name" value="Cation_transp_ATPase_P-type"/>
</dbReference>
<evidence type="ECO:0000259" key="11">
    <source>
        <dbReference type="SMART" id="SM00831"/>
    </source>
</evidence>
<dbReference type="InterPro" id="IPR023214">
    <property type="entry name" value="HAD_sf"/>
</dbReference>
<feature type="transmembrane region" description="Helical" evidence="10">
    <location>
        <begin position="828"/>
        <end position="852"/>
    </location>
</feature>
<dbReference type="InterPro" id="IPR006068">
    <property type="entry name" value="ATPase_P-typ_cation-transptr_C"/>
</dbReference>
<evidence type="ECO:0000256" key="7">
    <source>
        <dbReference type="ARBA" id="ARBA00022967"/>
    </source>
</evidence>
<dbReference type="Gene3D" id="3.40.1110.10">
    <property type="entry name" value="Calcium-transporting ATPase, cytoplasmic domain N"/>
    <property type="match status" value="1"/>
</dbReference>
<dbReference type="Pfam" id="PF00122">
    <property type="entry name" value="E1-E2_ATPase"/>
    <property type="match status" value="1"/>
</dbReference>
<dbReference type="InterPro" id="IPR023299">
    <property type="entry name" value="ATPase_P-typ_cyto_dom_N"/>
</dbReference>
<feature type="transmembrane region" description="Helical" evidence="10">
    <location>
        <begin position="245"/>
        <end position="263"/>
    </location>
</feature>
<sequence length="864" mass="95217">MQAEYSIDINTVVNQLQTDTDRGISTGLAQKRLQEFGRNVLEQSKQQPWWLILLRQFKSPIVYLLIFAAGMSLYFQEWLDAGAILIVILVNSLIGFYMEFQASRSMEALQKLSTVRAKVMRDGKLNEMDAAEIVPGDILFLEAGDMMPADGRLFKLSRLQVNESALTGESVPAEKKTDILGNDTPLAEQTNMLFKGTFVTNGNGWCIVTGTGMKTELGKIANMVQSAKQTATPLEKKLEVLSKRLIQITVVLVVIIFIIGWQMGQDLMQVLNTSIALAVAAIPEGLPIVATLGLARGMLAMARHNVLVKKLSAVETLGGTTVICTDKTGTLTENRMTVKEIFPSAESSQDTHQPILEACILCNTATADGDGKEIGDPLEIALLNYAQQYIAIEEVRKQFPKVNEEPFSSESKRMLTVHKKESGYILYAKGALEEILKLCQKQHQNQEILSNESKQNLLREGEKLAASGYKVIGLASKENNSETAEATDLTFLGMIGLIDPPRADVAQAIHECKTAGIKVVMITGDHPQTAKEIARQLGIVSGVKEDAILGVSMKAYNQLTDQDKDKWLNSHVFARVTPGHKLDLIQVYQDKEHIVGMTGDGVNDAPALKKADIGIAMGQRGTQVAQDVADMILQDDSFSSIVRAIKQGRVIFDNIRKFVIFLLSCNLSELFTIAVSATLNLNFTLLPLQILFINLITDVLPAIALGLTPGNAMVMKHPPRSTREPIIDTPHWKGIIFYSAIISAASIGAVFFGHYSLDSGSEWDTNRANNILFFTMIGSQLLHVFNMHASESNFFRSEIVRNRYVWFSLGICIGIIAILHLIEPVKKVLSIFPISTSDWMVVLAFSFAGMIVNQLAKKFNIVRL</sequence>
<organism evidence="12 13">
    <name type="scientific">Ohtaekwangia kribbensis</name>
    <dbReference type="NCBI Taxonomy" id="688913"/>
    <lineage>
        <taxon>Bacteria</taxon>
        <taxon>Pseudomonadati</taxon>
        <taxon>Bacteroidota</taxon>
        <taxon>Cytophagia</taxon>
        <taxon>Cytophagales</taxon>
        <taxon>Fulvivirgaceae</taxon>
        <taxon>Ohtaekwangia</taxon>
    </lineage>
</organism>
<reference evidence="13" key="1">
    <citation type="journal article" date="2019" name="Int. J. Syst. Evol. Microbiol.">
        <title>The Global Catalogue of Microorganisms (GCM) 10K type strain sequencing project: providing services to taxonomists for standard genome sequencing and annotation.</title>
        <authorList>
            <consortium name="The Broad Institute Genomics Platform"/>
            <consortium name="The Broad Institute Genome Sequencing Center for Infectious Disease"/>
            <person name="Wu L."/>
            <person name="Ma J."/>
        </authorList>
    </citation>
    <scope>NUCLEOTIDE SEQUENCE [LARGE SCALE GENOMIC DNA]</scope>
    <source>
        <strain evidence="13">CCUG 58938</strain>
    </source>
</reference>
<comment type="similarity">
    <text evidence="2">Belongs to the cation transport ATPase (P-type) (TC 3.A.3) family. Type IIA subfamily.</text>
</comment>
<feature type="transmembrane region" description="Helical" evidence="10">
    <location>
        <begin position="691"/>
        <end position="714"/>
    </location>
</feature>
<comment type="subcellular location">
    <subcellularLocation>
        <location evidence="1">Cell membrane</location>
        <topology evidence="1">Multi-pass membrane protein</topology>
    </subcellularLocation>
</comment>
<dbReference type="SFLD" id="SFLDS00003">
    <property type="entry name" value="Haloacid_Dehalogenase"/>
    <property type="match status" value="1"/>
</dbReference>
<dbReference type="InterPro" id="IPR008250">
    <property type="entry name" value="ATPase_P-typ_transduc_dom_A_sf"/>
</dbReference>
<dbReference type="Pfam" id="PF00690">
    <property type="entry name" value="Cation_ATPase_N"/>
    <property type="match status" value="1"/>
</dbReference>
<evidence type="ECO:0000256" key="1">
    <source>
        <dbReference type="ARBA" id="ARBA00004651"/>
    </source>
</evidence>
<dbReference type="Gene3D" id="3.40.50.1000">
    <property type="entry name" value="HAD superfamily/HAD-like"/>
    <property type="match status" value="1"/>
</dbReference>
<dbReference type="InterPro" id="IPR044492">
    <property type="entry name" value="P_typ_ATPase_HD_dom"/>
</dbReference>
<keyword evidence="6" id="KW-0067">ATP-binding</keyword>
<dbReference type="PROSITE" id="PS00154">
    <property type="entry name" value="ATPASE_E1_E2"/>
    <property type="match status" value="1"/>
</dbReference>
<evidence type="ECO:0000256" key="3">
    <source>
        <dbReference type="ARBA" id="ARBA00022475"/>
    </source>
</evidence>
<dbReference type="SFLD" id="SFLDG00002">
    <property type="entry name" value="C1.7:_P-type_atpase_like"/>
    <property type="match status" value="1"/>
</dbReference>